<evidence type="ECO:0000256" key="10">
    <source>
        <dbReference type="ARBA" id="ARBA00023180"/>
    </source>
</evidence>
<dbReference type="InterPro" id="IPR050401">
    <property type="entry name" value="Cyclic_nucleotide_synthase"/>
</dbReference>
<dbReference type="PROSITE" id="PS50011">
    <property type="entry name" value="PROTEIN_KINASE_DOM"/>
    <property type="match status" value="1"/>
</dbReference>
<evidence type="ECO:0000256" key="2">
    <source>
        <dbReference type="ARBA" id="ARBA00012202"/>
    </source>
</evidence>
<dbReference type="Gene3D" id="3.30.70.1230">
    <property type="entry name" value="Nucleotide cyclase"/>
    <property type="match status" value="1"/>
</dbReference>
<keyword evidence="4" id="KW-0732">Signal</keyword>
<dbReference type="InterPro" id="IPR001054">
    <property type="entry name" value="A/G_cyclase"/>
</dbReference>
<dbReference type="Pfam" id="PF00211">
    <property type="entry name" value="Guanylate_cyc"/>
    <property type="match status" value="1"/>
</dbReference>
<dbReference type="InterPro" id="IPR028082">
    <property type="entry name" value="Peripla_BP_I"/>
</dbReference>
<proteinExistence type="inferred from homology"/>
<evidence type="ECO:0000256" key="1">
    <source>
        <dbReference type="ARBA" id="ARBA00004479"/>
    </source>
</evidence>
<dbReference type="SUPFAM" id="SSF56112">
    <property type="entry name" value="Protein kinase-like (PK-like)"/>
    <property type="match status" value="1"/>
</dbReference>
<dbReference type="InterPro" id="IPR000719">
    <property type="entry name" value="Prot_kinase_dom"/>
</dbReference>
<evidence type="ECO:0000256" key="11">
    <source>
        <dbReference type="ARBA" id="ARBA00023239"/>
    </source>
</evidence>
<evidence type="ECO:0000256" key="16">
    <source>
        <dbReference type="SAM" id="Phobius"/>
    </source>
</evidence>
<feature type="domain" description="Protein kinase" evidence="17">
    <location>
        <begin position="502"/>
        <end position="791"/>
    </location>
</feature>
<feature type="domain" description="Guanylate cyclase" evidence="18">
    <location>
        <begin position="898"/>
        <end position="1028"/>
    </location>
</feature>
<dbReference type="AlphaFoldDB" id="A0A8W8KIJ4"/>
<protein>
    <recommendedName>
        <fullName evidence="2 14">Guanylate cyclase</fullName>
        <ecNumber evidence="2 14">4.6.1.2</ecNumber>
    </recommendedName>
</protein>
<dbReference type="Proteomes" id="UP000005408">
    <property type="component" value="Unassembled WGS sequence"/>
</dbReference>
<evidence type="ECO:0000256" key="8">
    <source>
        <dbReference type="ARBA" id="ARBA00023136"/>
    </source>
</evidence>
<dbReference type="InterPro" id="IPR011009">
    <property type="entry name" value="Kinase-like_dom_sf"/>
</dbReference>
<dbReference type="SUPFAM" id="SSF55073">
    <property type="entry name" value="Nucleotide cyclase"/>
    <property type="match status" value="1"/>
</dbReference>
<dbReference type="GO" id="GO:0035556">
    <property type="term" value="P:intracellular signal transduction"/>
    <property type="evidence" value="ECO:0007669"/>
    <property type="project" value="InterPro"/>
</dbReference>
<dbReference type="PANTHER" id="PTHR11920">
    <property type="entry name" value="GUANYLYL CYCLASE"/>
    <property type="match status" value="1"/>
</dbReference>
<dbReference type="InterPro" id="IPR001245">
    <property type="entry name" value="Ser-Thr/Tyr_kinase_cat_dom"/>
</dbReference>
<dbReference type="PROSITE" id="PS00452">
    <property type="entry name" value="GUANYLATE_CYCLASE_1"/>
    <property type="match status" value="1"/>
</dbReference>
<evidence type="ECO:0000256" key="13">
    <source>
        <dbReference type="RuleBase" id="RU000405"/>
    </source>
</evidence>
<dbReference type="PROSITE" id="PS50125">
    <property type="entry name" value="GUANYLATE_CYCLASE_2"/>
    <property type="match status" value="1"/>
</dbReference>
<evidence type="ECO:0000256" key="12">
    <source>
        <dbReference type="ARBA" id="ARBA00023293"/>
    </source>
</evidence>
<keyword evidence="10" id="KW-0325">Glycoprotein</keyword>
<dbReference type="GO" id="GO:0007168">
    <property type="term" value="P:receptor guanylyl cyclase signaling pathway"/>
    <property type="evidence" value="ECO:0007669"/>
    <property type="project" value="TreeGrafter"/>
</dbReference>
<dbReference type="SMART" id="SM00044">
    <property type="entry name" value="CYCc"/>
    <property type="match status" value="1"/>
</dbReference>
<keyword evidence="20" id="KW-1185">Reference proteome</keyword>
<dbReference type="Gene3D" id="1.10.510.10">
    <property type="entry name" value="Transferase(Phosphotransferase) domain 1"/>
    <property type="match status" value="1"/>
</dbReference>
<dbReference type="GO" id="GO:0001653">
    <property type="term" value="F:peptide receptor activity"/>
    <property type="evidence" value="ECO:0007669"/>
    <property type="project" value="TreeGrafter"/>
</dbReference>
<keyword evidence="8 16" id="KW-0472">Membrane</keyword>
<name>A0A8W8KIJ4_MAGGI</name>
<keyword evidence="3 16" id="KW-0812">Transmembrane</keyword>
<evidence type="ECO:0000256" key="7">
    <source>
        <dbReference type="ARBA" id="ARBA00023134"/>
    </source>
</evidence>
<dbReference type="GO" id="GO:0005525">
    <property type="term" value="F:GTP binding"/>
    <property type="evidence" value="ECO:0007669"/>
    <property type="project" value="UniProtKB-KW"/>
</dbReference>
<keyword evidence="9" id="KW-0675">Receptor</keyword>
<dbReference type="FunFam" id="3.30.70.1230:FF:000004">
    <property type="entry name" value="Guanylate cyclase"/>
    <property type="match status" value="1"/>
</dbReference>
<evidence type="ECO:0000256" key="14">
    <source>
        <dbReference type="RuleBase" id="RU003431"/>
    </source>
</evidence>
<dbReference type="GO" id="GO:0004383">
    <property type="term" value="F:guanylate cyclase activity"/>
    <property type="evidence" value="ECO:0007669"/>
    <property type="project" value="UniProtKB-EC"/>
</dbReference>
<dbReference type="Gene3D" id="6.10.250.780">
    <property type="match status" value="1"/>
</dbReference>
<reference evidence="19" key="1">
    <citation type="submission" date="2022-08" db="UniProtKB">
        <authorList>
            <consortium name="EnsemblMetazoa"/>
        </authorList>
    </citation>
    <scope>IDENTIFICATION</scope>
    <source>
        <strain evidence="19">05x7-T-G4-1.051#20</strain>
    </source>
</reference>
<comment type="similarity">
    <text evidence="13">Belongs to the adenylyl cyclase class-4/guanylyl cyclase family.</text>
</comment>
<feature type="transmembrane region" description="Helical" evidence="16">
    <location>
        <begin position="457"/>
        <end position="478"/>
    </location>
</feature>
<accession>A0A8W8KIJ4</accession>
<dbReference type="EnsemblMetazoa" id="G23741.2">
    <property type="protein sequence ID" value="G23741.2:cds"/>
    <property type="gene ID" value="G23741"/>
</dbReference>
<dbReference type="InterPro" id="IPR001828">
    <property type="entry name" value="ANF_lig-bd_rcpt"/>
</dbReference>
<evidence type="ECO:0000256" key="6">
    <source>
        <dbReference type="ARBA" id="ARBA00022989"/>
    </source>
</evidence>
<keyword evidence="12 14" id="KW-0141">cGMP biosynthesis</keyword>
<dbReference type="PANTHER" id="PTHR11920:SF501">
    <property type="entry name" value="GUANYLATE CYCLASE 32E"/>
    <property type="match status" value="1"/>
</dbReference>
<dbReference type="Pfam" id="PF07714">
    <property type="entry name" value="PK_Tyr_Ser-Thr"/>
    <property type="match status" value="1"/>
</dbReference>
<evidence type="ECO:0000259" key="17">
    <source>
        <dbReference type="PROSITE" id="PS50011"/>
    </source>
</evidence>
<dbReference type="PRINTS" id="PR00255">
    <property type="entry name" value="NATPEPTIDER"/>
</dbReference>
<evidence type="ECO:0000313" key="20">
    <source>
        <dbReference type="Proteomes" id="UP000005408"/>
    </source>
</evidence>
<evidence type="ECO:0000256" key="5">
    <source>
        <dbReference type="ARBA" id="ARBA00022741"/>
    </source>
</evidence>
<evidence type="ECO:0000256" key="4">
    <source>
        <dbReference type="ARBA" id="ARBA00022729"/>
    </source>
</evidence>
<evidence type="ECO:0000313" key="19">
    <source>
        <dbReference type="EnsemblMetazoa" id="G23741.2:cds"/>
    </source>
</evidence>
<sequence length="1116" mass="126956">MARGERGLASFLLLEFFSFVISKNFHLGLMMLRGKRNWASYELQASAISIAVENARTDGYFLNHTFTVTTCFEENMSQTAGETVRLITEEKIDLLLGHPSSKRNLGPAYVTPYYNLPHISWEANDPTFSKKDIFKTFIRLSATFNKVGLATVALFSEFKWNVTGLLIQASYDVCLHAMNGFLVKVDENNITVTSYQRFSEIPTVSEIDAYLNIIKKTSRIVFICAEDDNFRNIMIRAHRLGMTSGDYVFIDPNFLSNDDHYRYSTWFKNDSDDVISREAYRHVIHLTAARWFDDESERRHLELLRTIPKRMTELPWNDSIALNEGLFPSRSAATLHDSMYLAILWWEHCFKNGLDHRNGTELFKFTHKLSYNGTSGKIYFDGNGDKQPAFWVEDLKNTSDETRLVGIIETYKDSKLFTLWEKNLWLTSDGLAPPSTPVCGFSNENCPPLVKDHTRDIIISLSAVVVFLIAVIISGFYIRKKKYDMQILKMTWKIDYIDISMKKSKRGIGSQLSRSAFSLNDHCSSTGTVNLNFTRTAEYNGQIVALKTSHLSAVQLTMTDLVELKGMRDFLHPNVNPFVGACIDPPNICCLFLYGSKGSLQDVLENDDIKLEWTFKVAILKDIAMGMKYIHSSVLKSHGRLKSSNCIIDNRWTVKITDYGVSAFQANLKLPHVTKMEDFKDLLWTCPEILRSDDVFPRNGTRAGDVYSYGIIMHETFYRCGTFPLSSNTAKDIIKSIQNGQSCKPDINKFEDLKPQMLKLMTMCWDDDWRQRPDFSSILTFIRENNTEAIFNGVESHDCQRSEYKNDGFNDNTIRGVDTNPNAVTKLPKRSVSIIDSMINMLEKYANNLEDLVEERTVALNEEKDKTDKLLYRMLPRLVAEKLKRGEFIIPEAFEAVTIFFSDIVGFTTIASKISPLDVVDFLNEIYTLFDAIISTYDVYKVETIGDAYMVVSGLPERNGNAHSGEIGDMSLEILRRLEDFKLRAIPEQRVMVRIGLHTGPVCAGVVGQTMPRYCLFGDTVNTASRMESNGQGGKIHITETTKNALLGLGGYEIAERGLVPIKGKGEMSTFWLIKKTERFPPLPSTSIQVPDKPRKSLQHSYFKTGASEEWTEISY</sequence>
<evidence type="ECO:0000256" key="9">
    <source>
        <dbReference type="ARBA" id="ARBA00023170"/>
    </source>
</evidence>
<keyword evidence="11 13" id="KW-0456">Lyase</keyword>
<feature type="coiled-coil region" evidence="15">
    <location>
        <begin position="835"/>
        <end position="866"/>
    </location>
</feature>
<dbReference type="GO" id="GO:0004672">
    <property type="term" value="F:protein kinase activity"/>
    <property type="evidence" value="ECO:0007669"/>
    <property type="project" value="InterPro"/>
</dbReference>
<dbReference type="InterPro" id="IPR001170">
    <property type="entry name" value="ANPR/GUC"/>
</dbReference>
<dbReference type="InterPro" id="IPR029787">
    <property type="entry name" value="Nucleotide_cyclase"/>
</dbReference>
<dbReference type="GO" id="GO:0005524">
    <property type="term" value="F:ATP binding"/>
    <property type="evidence" value="ECO:0007669"/>
    <property type="project" value="InterPro"/>
</dbReference>
<dbReference type="EC" id="4.6.1.2" evidence="2 14"/>
<comment type="subcellular location">
    <subcellularLocation>
        <location evidence="1">Membrane</location>
        <topology evidence="1">Single-pass type I membrane protein</topology>
    </subcellularLocation>
</comment>
<dbReference type="SUPFAM" id="SSF53822">
    <property type="entry name" value="Periplasmic binding protein-like I"/>
    <property type="match status" value="1"/>
</dbReference>
<keyword evidence="15" id="KW-0175">Coiled coil</keyword>
<evidence type="ECO:0000256" key="15">
    <source>
        <dbReference type="SAM" id="Coils"/>
    </source>
</evidence>
<keyword evidence="5" id="KW-0547">Nucleotide-binding</keyword>
<dbReference type="GO" id="GO:0005886">
    <property type="term" value="C:plasma membrane"/>
    <property type="evidence" value="ECO:0007669"/>
    <property type="project" value="TreeGrafter"/>
</dbReference>
<keyword evidence="7" id="KW-0342">GTP-binding</keyword>
<evidence type="ECO:0000259" key="18">
    <source>
        <dbReference type="PROSITE" id="PS50125"/>
    </source>
</evidence>
<dbReference type="GO" id="GO:0004016">
    <property type="term" value="F:adenylate cyclase activity"/>
    <property type="evidence" value="ECO:0007669"/>
    <property type="project" value="TreeGrafter"/>
</dbReference>
<keyword evidence="6 16" id="KW-1133">Transmembrane helix</keyword>
<organism evidence="19 20">
    <name type="scientific">Magallana gigas</name>
    <name type="common">Pacific oyster</name>
    <name type="synonym">Crassostrea gigas</name>
    <dbReference type="NCBI Taxonomy" id="29159"/>
    <lineage>
        <taxon>Eukaryota</taxon>
        <taxon>Metazoa</taxon>
        <taxon>Spiralia</taxon>
        <taxon>Lophotrochozoa</taxon>
        <taxon>Mollusca</taxon>
        <taxon>Bivalvia</taxon>
        <taxon>Autobranchia</taxon>
        <taxon>Pteriomorphia</taxon>
        <taxon>Ostreida</taxon>
        <taxon>Ostreoidea</taxon>
        <taxon>Ostreidae</taxon>
        <taxon>Magallana</taxon>
    </lineage>
</organism>
<dbReference type="CDD" id="cd07302">
    <property type="entry name" value="CHD"/>
    <property type="match status" value="1"/>
</dbReference>
<dbReference type="CDD" id="cd06352">
    <property type="entry name" value="PBP1_NPR_GC-like"/>
    <property type="match status" value="1"/>
</dbReference>
<dbReference type="Gene3D" id="3.40.50.2300">
    <property type="match status" value="2"/>
</dbReference>
<comment type="catalytic activity">
    <reaction evidence="14">
        <text>GTP = 3',5'-cyclic GMP + diphosphate</text>
        <dbReference type="Rhea" id="RHEA:13665"/>
        <dbReference type="ChEBI" id="CHEBI:33019"/>
        <dbReference type="ChEBI" id="CHEBI:37565"/>
        <dbReference type="ChEBI" id="CHEBI:57746"/>
        <dbReference type="EC" id="4.6.1.2"/>
    </reaction>
</comment>
<dbReference type="Pfam" id="PF01094">
    <property type="entry name" value="ANF_receptor"/>
    <property type="match status" value="1"/>
</dbReference>
<dbReference type="InterPro" id="IPR018297">
    <property type="entry name" value="A/G_cyclase_CS"/>
</dbReference>
<evidence type="ECO:0000256" key="3">
    <source>
        <dbReference type="ARBA" id="ARBA00022692"/>
    </source>
</evidence>